<proteinExistence type="predicted"/>
<feature type="transmembrane region" description="Helical" evidence="6">
    <location>
        <begin position="302"/>
        <end position="323"/>
    </location>
</feature>
<dbReference type="PANTHER" id="PTHR30294">
    <property type="entry name" value="MEMBRANE COMPONENT OF ABC TRANSPORTER YHHJ-RELATED"/>
    <property type="match status" value="1"/>
</dbReference>
<evidence type="ECO:0000256" key="2">
    <source>
        <dbReference type="ARBA" id="ARBA00022475"/>
    </source>
</evidence>
<keyword evidence="4 6" id="KW-1133">Transmembrane helix</keyword>
<dbReference type="GO" id="GO:0140359">
    <property type="term" value="F:ABC-type transporter activity"/>
    <property type="evidence" value="ECO:0007669"/>
    <property type="project" value="InterPro"/>
</dbReference>
<protein>
    <submittedName>
        <fullName evidence="8">ABC transporter permease</fullName>
    </submittedName>
</protein>
<evidence type="ECO:0000256" key="4">
    <source>
        <dbReference type="ARBA" id="ARBA00022989"/>
    </source>
</evidence>
<dbReference type="AlphaFoldDB" id="A0A956RNH2"/>
<dbReference type="PANTHER" id="PTHR30294:SF38">
    <property type="entry name" value="TRANSPORT PERMEASE PROTEIN"/>
    <property type="match status" value="1"/>
</dbReference>
<evidence type="ECO:0000256" key="6">
    <source>
        <dbReference type="SAM" id="Phobius"/>
    </source>
</evidence>
<dbReference type="InterPro" id="IPR051449">
    <property type="entry name" value="ABC-2_transporter_component"/>
</dbReference>
<comment type="caution">
    <text evidence="8">The sequence shown here is derived from an EMBL/GenBank/DDBJ whole genome shotgun (WGS) entry which is preliminary data.</text>
</comment>
<reference evidence="8" key="2">
    <citation type="journal article" date="2021" name="Microbiome">
        <title>Successional dynamics and alternative stable states in a saline activated sludge microbial community over 9 years.</title>
        <authorList>
            <person name="Wang Y."/>
            <person name="Ye J."/>
            <person name="Ju F."/>
            <person name="Liu L."/>
            <person name="Boyd J.A."/>
            <person name="Deng Y."/>
            <person name="Parks D.H."/>
            <person name="Jiang X."/>
            <person name="Yin X."/>
            <person name="Woodcroft B.J."/>
            <person name="Tyson G.W."/>
            <person name="Hugenholtz P."/>
            <person name="Polz M.F."/>
            <person name="Zhang T."/>
        </authorList>
    </citation>
    <scope>NUCLEOTIDE SEQUENCE</scope>
    <source>
        <strain evidence="8">HKST-UBA01</strain>
    </source>
</reference>
<feature type="transmembrane region" description="Helical" evidence="6">
    <location>
        <begin position="242"/>
        <end position="261"/>
    </location>
</feature>
<comment type="subcellular location">
    <subcellularLocation>
        <location evidence="1">Cell membrane</location>
        <topology evidence="1">Multi-pass membrane protein</topology>
    </subcellularLocation>
</comment>
<dbReference type="Proteomes" id="UP000697710">
    <property type="component" value="Unassembled WGS sequence"/>
</dbReference>
<evidence type="ECO:0000313" key="9">
    <source>
        <dbReference type="Proteomes" id="UP000697710"/>
    </source>
</evidence>
<feature type="transmembrane region" description="Helical" evidence="6">
    <location>
        <begin position="273"/>
        <end position="295"/>
    </location>
</feature>
<gene>
    <name evidence="8" type="ORF">KC729_07570</name>
</gene>
<evidence type="ECO:0000313" key="8">
    <source>
        <dbReference type="EMBL" id="MCA9727526.1"/>
    </source>
</evidence>
<keyword evidence="5 6" id="KW-0472">Membrane</keyword>
<evidence type="ECO:0000259" key="7">
    <source>
        <dbReference type="Pfam" id="PF12698"/>
    </source>
</evidence>
<evidence type="ECO:0000256" key="1">
    <source>
        <dbReference type="ARBA" id="ARBA00004651"/>
    </source>
</evidence>
<dbReference type="Pfam" id="PF12698">
    <property type="entry name" value="ABC2_membrane_3"/>
    <property type="match status" value="1"/>
</dbReference>
<name>A0A956RNH2_UNCEI</name>
<dbReference type="GO" id="GO:0005886">
    <property type="term" value="C:plasma membrane"/>
    <property type="evidence" value="ECO:0007669"/>
    <property type="project" value="UniProtKB-SubCell"/>
</dbReference>
<keyword evidence="2" id="KW-1003">Cell membrane</keyword>
<sequence>MASRSSWANIRVMTRFDLQFMLRSRETLMWMFLMPVLFMFLIGKAMPGSSMDPDQEPTFAILDLDHGPLAETFVRHLDDLGYAIVRVDAESTLTRYARRLENPPGLSQRALAGEVQSVELGFKNLNTRANLDRVRVNRALFQTLGDLAVVATEGDSVSTASLRSIGERPRAVTLEAKPAGRRLEIPTGFSQSVPGILVMFVLMVSLTTGGVVLVIEREEGLLRRLASAPVTRREIVIAKTTSRVLLGLIQTGFAMLVGSLPPFRIQWGGQLPAVLLLLAIYTLSTASLSVLLGSFARSRGQAVGTGVLGANLLAALGGCWWPIEVTGPVMQKLAWCLPTGWVMYGLHRLLSFGDSIASIVPSLLLLVASAIVFGWLAGRSFRFQ</sequence>
<evidence type="ECO:0000256" key="3">
    <source>
        <dbReference type="ARBA" id="ARBA00022692"/>
    </source>
</evidence>
<dbReference type="EMBL" id="JAGQHR010000183">
    <property type="protein sequence ID" value="MCA9727526.1"/>
    <property type="molecule type" value="Genomic_DNA"/>
</dbReference>
<feature type="transmembrane region" description="Helical" evidence="6">
    <location>
        <begin position="196"/>
        <end position="215"/>
    </location>
</feature>
<evidence type="ECO:0000256" key="5">
    <source>
        <dbReference type="ARBA" id="ARBA00023136"/>
    </source>
</evidence>
<dbReference type="InterPro" id="IPR013525">
    <property type="entry name" value="ABC2_TM"/>
</dbReference>
<feature type="domain" description="ABC-2 type transporter transmembrane" evidence="7">
    <location>
        <begin position="26"/>
        <end position="377"/>
    </location>
</feature>
<organism evidence="8 9">
    <name type="scientific">Eiseniibacteriota bacterium</name>
    <dbReference type="NCBI Taxonomy" id="2212470"/>
    <lineage>
        <taxon>Bacteria</taxon>
        <taxon>Candidatus Eiseniibacteriota</taxon>
    </lineage>
</organism>
<keyword evidence="3 6" id="KW-0812">Transmembrane</keyword>
<reference evidence="8" key="1">
    <citation type="submission" date="2020-04" db="EMBL/GenBank/DDBJ databases">
        <authorList>
            <person name="Zhang T."/>
        </authorList>
    </citation>
    <scope>NUCLEOTIDE SEQUENCE</scope>
    <source>
        <strain evidence="8">HKST-UBA01</strain>
    </source>
</reference>
<feature type="transmembrane region" description="Helical" evidence="6">
    <location>
        <begin position="356"/>
        <end position="378"/>
    </location>
</feature>
<accession>A0A956RNH2</accession>